<comment type="subcellular location">
    <subcellularLocation>
        <location evidence="2">Cytoplasm</location>
    </subcellularLocation>
</comment>
<keyword evidence="5" id="KW-1185">Reference proteome</keyword>
<dbReference type="PANTHER" id="PTHR46268:SF15">
    <property type="entry name" value="UNIVERSAL STRESS PROTEIN HP_0031"/>
    <property type="match status" value="1"/>
</dbReference>
<dbReference type="PANTHER" id="PTHR46268">
    <property type="entry name" value="STRESS RESPONSE PROTEIN NHAX"/>
    <property type="match status" value="1"/>
</dbReference>
<proteinExistence type="inferred from homology"/>
<dbReference type="PRINTS" id="PR01438">
    <property type="entry name" value="UNVRSLSTRESS"/>
</dbReference>
<dbReference type="Pfam" id="PF00582">
    <property type="entry name" value="Usp"/>
    <property type="match status" value="1"/>
</dbReference>
<dbReference type="Gene3D" id="3.40.50.620">
    <property type="entry name" value="HUPs"/>
    <property type="match status" value="1"/>
</dbReference>
<reference evidence="4 5" key="1">
    <citation type="submission" date="2020-04" db="EMBL/GenBank/DDBJ databases">
        <title>Draft Whole-Genome sequence of Marichromatium bheemlicum DSM 18632, type strain.</title>
        <authorList>
            <person name="Kyndt J.A."/>
            <person name="Meyer T.E."/>
        </authorList>
    </citation>
    <scope>NUCLEOTIDE SEQUENCE [LARGE SCALE GENOMIC DNA]</scope>
    <source>
        <strain evidence="4 5">DSM 18632</strain>
    </source>
</reference>
<evidence type="ECO:0000313" key="4">
    <source>
        <dbReference type="EMBL" id="NKN33480.1"/>
    </source>
</evidence>
<dbReference type="InterPro" id="IPR006015">
    <property type="entry name" value="Universal_stress_UspA"/>
</dbReference>
<evidence type="ECO:0000256" key="2">
    <source>
        <dbReference type="PIRNR" id="PIRNR006276"/>
    </source>
</evidence>
<dbReference type="CDD" id="cd00293">
    <property type="entry name" value="USP-like"/>
    <property type="match status" value="1"/>
</dbReference>
<dbReference type="Proteomes" id="UP000740754">
    <property type="component" value="Unassembled WGS sequence"/>
</dbReference>
<dbReference type="RefSeq" id="WP_168669072.1">
    <property type="nucleotide sequence ID" value="NZ_JAAXKX010000012.1"/>
</dbReference>
<sequence>MMTNQMPTYQHILYASDFGAHTRPVFHNAVALAKYTGARITMLHVVEPMGNTGQTVVGAYLPDMDMKRHEQQVLKEVLATLHKRLAKYCAEVPGSCSAEADIVEALEVASGLPSEEILRVAAARKADLIVLGTRTHAQMGLGAIGSTARKVLHNSPIPVLIVPNH</sequence>
<evidence type="ECO:0000259" key="3">
    <source>
        <dbReference type="Pfam" id="PF00582"/>
    </source>
</evidence>
<dbReference type="SUPFAM" id="SSF52402">
    <property type="entry name" value="Adenine nucleotide alpha hydrolases-like"/>
    <property type="match status" value="1"/>
</dbReference>
<comment type="caution">
    <text evidence="4">The sequence shown here is derived from an EMBL/GenBank/DDBJ whole genome shotgun (WGS) entry which is preliminary data.</text>
</comment>
<name>A0ABX1IBB4_9GAMM</name>
<dbReference type="EMBL" id="JAAXKX010000012">
    <property type="protein sequence ID" value="NKN33480.1"/>
    <property type="molecule type" value="Genomic_DNA"/>
</dbReference>
<evidence type="ECO:0000313" key="5">
    <source>
        <dbReference type="Proteomes" id="UP000740754"/>
    </source>
</evidence>
<dbReference type="InterPro" id="IPR014729">
    <property type="entry name" value="Rossmann-like_a/b/a_fold"/>
</dbReference>
<feature type="domain" description="UspA" evidence="3">
    <location>
        <begin position="9"/>
        <end position="163"/>
    </location>
</feature>
<accession>A0ABX1IBB4</accession>
<organism evidence="4 5">
    <name type="scientific">Marichromatium bheemlicum</name>
    <dbReference type="NCBI Taxonomy" id="365339"/>
    <lineage>
        <taxon>Bacteria</taxon>
        <taxon>Pseudomonadati</taxon>
        <taxon>Pseudomonadota</taxon>
        <taxon>Gammaproteobacteria</taxon>
        <taxon>Chromatiales</taxon>
        <taxon>Chromatiaceae</taxon>
        <taxon>Marichromatium</taxon>
    </lineage>
</organism>
<evidence type="ECO:0000256" key="1">
    <source>
        <dbReference type="ARBA" id="ARBA00008791"/>
    </source>
</evidence>
<gene>
    <name evidence="4" type="ORF">HF203_09610</name>
</gene>
<protein>
    <recommendedName>
        <fullName evidence="2">Universal stress protein</fullName>
    </recommendedName>
</protein>
<keyword evidence="2" id="KW-0963">Cytoplasm</keyword>
<dbReference type="InterPro" id="IPR006016">
    <property type="entry name" value="UspA"/>
</dbReference>
<comment type="similarity">
    <text evidence="1 2">Belongs to the universal stress protein A family.</text>
</comment>
<dbReference type="PIRSF" id="PIRSF006276">
    <property type="entry name" value="UspA"/>
    <property type="match status" value="1"/>
</dbReference>